<dbReference type="Proteomes" id="UP000241690">
    <property type="component" value="Unassembled WGS sequence"/>
</dbReference>
<dbReference type="AlphaFoldDB" id="A0A2T4A1Y3"/>
<name>A0A2T4A1Y3_TRIHA</name>
<sequence>MIPAAKAAEIHPGCHQESPFGAAASVGSCSSRTLLRHALPCFRQADDDDGLARPRARLCYTPGSTFS</sequence>
<evidence type="ECO:0000313" key="2">
    <source>
        <dbReference type="Proteomes" id="UP000241690"/>
    </source>
</evidence>
<evidence type="ECO:0000313" key="1">
    <source>
        <dbReference type="EMBL" id="PTB51070.1"/>
    </source>
</evidence>
<accession>A0A2T4A1Y3</accession>
<organism evidence="1 2">
    <name type="scientific">Trichoderma harzianum CBS 226.95</name>
    <dbReference type="NCBI Taxonomy" id="983964"/>
    <lineage>
        <taxon>Eukaryota</taxon>
        <taxon>Fungi</taxon>
        <taxon>Dikarya</taxon>
        <taxon>Ascomycota</taxon>
        <taxon>Pezizomycotina</taxon>
        <taxon>Sordariomycetes</taxon>
        <taxon>Hypocreomycetidae</taxon>
        <taxon>Hypocreales</taxon>
        <taxon>Hypocreaceae</taxon>
        <taxon>Trichoderma</taxon>
    </lineage>
</organism>
<gene>
    <name evidence="1" type="ORF">M431DRAFT_511191</name>
</gene>
<keyword evidence="2" id="KW-1185">Reference proteome</keyword>
<dbReference type="EMBL" id="KZ679686">
    <property type="protein sequence ID" value="PTB51070.1"/>
    <property type="molecule type" value="Genomic_DNA"/>
</dbReference>
<proteinExistence type="predicted"/>
<protein>
    <submittedName>
        <fullName evidence="1">Uncharacterized protein</fullName>
    </submittedName>
</protein>
<reference evidence="1 2" key="1">
    <citation type="submission" date="2016-07" db="EMBL/GenBank/DDBJ databases">
        <title>Multiple horizontal gene transfer events from other fungi enriched the ability of initially mycotrophic Trichoderma (Ascomycota) to feed on dead plant biomass.</title>
        <authorList>
            <consortium name="DOE Joint Genome Institute"/>
            <person name="Aerts A."/>
            <person name="Atanasova L."/>
            <person name="Chenthamara K."/>
            <person name="Zhang J."/>
            <person name="Grujic M."/>
            <person name="Henrissat B."/>
            <person name="Kuo A."/>
            <person name="Salamov A."/>
            <person name="Lipzen A."/>
            <person name="Labutti K."/>
            <person name="Barry K."/>
            <person name="Miao Y."/>
            <person name="Rahimi M.J."/>
            <person name="Shen Q."/>
            <person name="Grigoriev I.V."/>
            <person name="Kubicek C.P."/>
            <person name="Druzhinina I.S."/>
        </authorList>
    </citation>
    <scope>NUCLEOTIDE SEQUENCE [LARGE SCALE GENOMIC DNA]</scope>
    <source>
        <strain evidence="1 2">CBS 226.95</strain>
    </source>
</reference>
<dbReference type="GeneID" id="36628178"/>
<dbReference type="PROSITE" id="PS51257">
    <property type="entry name" value="PROKAR_LIPOPROTEIN"/>
    <property type="match status" value="1"/>
</dbReference>
<dbReference type="RefSeq" id="XP_024770747.1">
    <property type="nucleotide sequence ID" value="XM_024919609.1"/>
</dbReference>